<proteinExistence type="predicted"/>
<name>A0A075HUA8_9ARCH</name>
<protein>
    <submittedName>
        <fullName evidence="1">Uncharacterized protein</fullName>
    </submittedName>
</protein>
<dbReference type="AlphaFoldDB" id="A0A075HUA8"/>
<sequence length="77" mass="8699">MVNEKKCAVCKGKGKIELLDSSCPFCNGTGEFTKISESYFKSHICQCIFLNRKICPLCGKRCHHDTPNKPKILLHPM</sequence>
<accession>A0A075HUA8</accession>
<evidence type="ECO:0000313" key="1">
    <source>
        <dbReference type="EMBL" id="AIF17962.1"/>
    </source>
</evidence>
<dbReference type="Gene3D" id="6.20.20.10">
    <property type="match status" value="1"/>
</dbReference>
<dbReference type="EMBL" id="KF901097">
    <property type="protein sequence ID" value="AIF17962.1"/>
    <property type="molecule type" value="Genomic_DNA"/>
</dbReference>
<organism evidence="1">
    <name type="scientific">uncultured marine thaumarchaeote KM3_79_H05</name>
    <dbReference type="NCBI Taxonomy" id="1456298"/>
    <lineage>
        <taxon>Archaea</taxon>
        <taxon>Nitrososphaerota</taxon>
        <taxon>environmental samples</taxon>
    </lineage>
</organism>
<reference evidence="1" key="1">
    <citation type="journal article" date="2014" name="Genome Biol. Evol.">
        <title>Pangenome evidence for extensive interdomain horizontal transfer affecting lineage core and shell genes in uncultured planktonic thaumarchaeota and euryarchaeota.</title>
        <authorList>
            <person name="Deschamps P."/>
            <person name="Zivanovic Y."/>
            <person name="Moreira D."/>
            <person name="Rodriguez-Valera F."/>
            <person name="Lopez-Garcia P."/>
        </authorList>
    </citation>
    <scope>NUCLEOTIDE SEQUENCE</scope>
</reference>